<dbReference type="Gene3D" id="3.30.700.10">
    <property type="entry name" value="Glycoprotein, Type 4 Pilin"/>
    <property type="match status" value="1"/>
</dbReference>
<name>L0DBH2_SINAD</name>
<organism evidence="2 3">
    <name type="scientific">Singulisphaera acidiphila (strain ATCC BAA-1392 / DSM 18658 / VKM B-2454 / MOB10)</name>
    <dbReference type="NCBI Taxonomy" id="886293"/>
    <lineage>
        <taxon>Bacteria</taxon>
        <taxon>Pseudomonadati</taxon>
        <taxon>Planctomycetota</taxon>
        <taxon>Planctomycetia</taxon>
        <taxon>Isosphaerales</taxon>
        <taxon>Isosphaeraceae</taxon>
        <taxon>Singulisphaera</taxon>
    </lineage>
</organism>
<feature type="domain" description="DUF1559" evidence="1">
    <location>
        <begin position="31"/>
        <end position="329"/>
    </location>
</feature>
<accession>L0DBH2</accession>
<dbReference type="EMBL" id="CP003364">
    <property type="protein sequence ID" value="AGA25996.1"/>
    <property type="molecule type" value="Genomic_DNA"/>
</dbReference>
<keyword evidence="3" id="KW-1185">Reference proteome</keyword>
<dbReference type="Proteomes" id="UP000010798">
    <property type="component" value="Chromosome"/>
</dbReference>
<dbReference type="InterPro" id="IPR012902">
    <property type="entry name" value="N_methyl_site"/>
</dbReference>
<dbReference type="PANTHER" id="PTHR30093:SF2">
    <property type="entry name" value="TYPE II SECRETION SYSTEM PROTEIN H"/>
    <property type="match status" value="1"/>
</dbReference>
<dbReference type="HOGENOM" id="CLU_041661_0_0_0"/>
<reference evidence="2 3" key="1">
    <citation type="submission" date="2012-02" db="EMBL/GenBank/DDBJ databases">
        <title>Complete sequence of chromosome of Singulisphaera acidiphila DSM 18658.</title>
        <authorList>
            <consortium name="US DOE Joint Genome Institute (JGI-PGF)"/>
            <person name="Lucas S."/>
            <person name="Copeland A."/>
            <person name="Lapidus A."/>
            <person name="Glavina del Rio T."/>
            <person name="Dalin E."/>
            <person name="Tice H."/>
            <person name="Bruce D."/>
            <person name="Goodwin L."/>
            <person name="Pitluck S."/>
            <person name="Peters L."/>
            <person name="Ovchinnikova G."/>
            <person name="Chertkov O."/>
            <person name="Kyrpides N."/>
            <person name="Mavromatis K."/>
            <person name="Ivanova N."/>
            <person name="Brettin T."/>
            <person name="Detter J.C."/>
            <person name="Han C."/>
            <person name="Larimer F."/>
            <person name="Land M."/>
            <person name="Hauser L."/>
            <person name="Markowitz V."/>
            <person name="Cheng J.-F."/>
            <person name="Hugenholtz P."/>
            <person name="Woyke T."/>
            <person name="Wu D."/>
            <person name="Tindall B."/>
            <person name="Pomrenke H."/>
            <person name="Brambilla E."/>
            <person name="Klenk H.-P."/>
            <person name="Eisen J.A."/>
        </authorList>
    </citation>
    <scope>NUCLEOTIDE SEQUENCE [LARGE SCALE GENOMIC DNA]</scope>
    <source>
        <strain evidence="3">ATCC BAA-1392 / DSM 18658 / VKM B-2454 / MOB10</strain>
    </source>
</reference>
<dbReference type="PANTHER" id="PTHR30093">
    <property type="entry name" value="GENERAL SECRETION PATHWAY PROTEIN G"/>
    <property type="match status" value="1"/>
</dbReference>
<dbReference type="InterPro" id="IPR011453">
    <property type="entry name" value="DUF1559"/>
</dbReference>
<gene>
    <name evidence="2" type="ordered locus">Sinac_1617</name>
</gene>
<dbReference type="NCBIfam" id="TIGR04294">
    <property type="entry name" value="pre_pil_HX9DG"/>
    <property type="match status" value="1"/>
</dbReference>
<proteinExistence type="predicted"/>
<dbReference type="Pfam" id="PF07596">
    <property type="entry name" value="SBP_bac_10"/>
    <property type="match status" value="1"/>
</dbReference>
<dbReference type="SUPFAM" id="SSF54523">
    <property type="entry name" value="Pili subunits"/>
    <property type="match status" value="1"/>
</dbReference>
<evidence type="ECO:0000313" key="2">
    <source>
        <dbReference type="EMBL" id="AGA25996.1"/>
    </source>
</evidence>
<dbReference type="KEGG" id="saci:Sinac_1617"/>
<dbReference type="Pfam" id="PF07963">
    <property type="entry name" value="N_methyl"/>
    <property type="match status" value="1"/>
</dbReference>
<dbReference type="eggNOG" id="COG2165">
    <property type="taxonomic scope" value="Bacteria"/>
</dbReference>
<dbReference type="RefSeq" id="WP_015245166.1">
    <property type="nucleotide sequence ID" value="NC_019892.1"/>
</dbReference>
<sequence length="349" mass="36596">MSHRRGFTLIELLVVIAIIAVLIALLLPAVQAAREAARRAQCTNNLKQLGLAAHNYLSINEALPAQNMPGPGGASDWGFNWYSALLPQIEQQAMFNSINFSRGAWDLDNTTSAYSQLATWVCPSESQTQRIYLGYSVANYVGNYGGPGAISPYSGTIIPTIDLEVNNNAALGPVKLAGIADGTSNTSLFSERLIGLPGSQTVGLTPNSVNGKRGIFTSTGPGASANSGQASAMAFINGCKTLTSTSSDPNGNILGEYAFVGYPMHLCFSSFNHYLGPNTVPCEQPSGTEPSWLGIGPLSSAPATSNHSGGVNVAMADGSVRFIKDTVNLQAWWALGSRNGGEVISADAY</sequence>
<dbReference type="OrthoDB" id="253471at2"/>
<dbReference type="PROSITE" id="PS00409">
    <property type="entry name" value="PROKAR_NTER_METHYL"/>
    <property type="match status" value="1"/>
</dbReference>
<dbReference type="STRING" id="886293.Sinac_1617"/>
<dbReference type="NCBIfam" id="TIGR02532">
    <property type="entry name" value="IV_pilin_GFxxxE"/>
    <property type="match status" value="1"/>
</dbReference>
<protein>
    <submittedName>
        <fullName evidence="2">Prepilin-type N-terminal cleavage/methylation domain-containing protein</fullName>
    </submittedName>
</protein>
<evidence type="ECO:0000259" key="1">
    <source>
        <dbReference type="Pfam" id="PF07596"/>
    </source>
</evidence>
<dbReference type="AlphaFoldDB" id="L0DBH2"/>
<evidence type="ECO:0000313" key="3">
    <source>
        <dbReference type="Proteomes" id="UP000010798"/>
    </source>
</evidence>
<dbReference type="InterPro" id="IPR045584">
    <property type="entry name" value="Pilin-like"/>
</dbReference>
<dbReference type="InterPro" id="IPR027558">
    <property type="entry name" value="Pre_pil_HX9DG_C"/>
</dbReference>